<feature type="domain" description="ABC transporter" evidence="5">
    <location>
        <begin position="9"/>
        <end position="232"/>
    </location>
</feature>
<accession>A0AAJ1RBT3</accession>
<protein>
    <submittedName>
        <fullName evidence="6">ABC transporter ATP-binding protein</fullName>
    </submittedName>
</protein>
<reference evidence="6" key="2">
    <citation type="submission" date="2019-01" db="EMBL/GenBank/DDBJ databases">
        <title>Oenococcus sicerae UCMA17102.</title>
        <authorList>
            <person name="Cousin F.J."/>
            <person name="Le Guellec R."/>
            <person name="Cretenet M."/>
        </authorList>
    </citation>
    <scope>NUCLEOTIDE SEQUENCE</scope>
    <source>
        <strain evidence="6">UCMA17102</strain>
    </source>
</reference>
<proteinExistence type="inferred from homology"/>
<evidence type="ECO:0000256" key="4">
    <source>
        <dbReference type="ARBA" id="ARBA00022840"/>
    </source>
</evidence>
<dbReference type="Proteomes" id="UP000286907">
    <property type="component" value="Chromosome"/>
</dbReference>
<comment type="similarity">
    <text evidence="1">Belongs to the ABC transporter superfamily.</text>
</comment>
<dbReference type="InterPro" id="IPR003439">
    <property type="entry name" value="ABC_transporter-like_ATP-bd"/>
</dbReference>
<dbReference type="InterPro" id="IPR025302">
    <property type="entry name" value="DrrA1/2-like_C"/>
</dbReference>
<dbReference type="InterPro" id="IPR017871">
    <property type="entry name" value="ABC_transporter-like_CS"/>
</dbReference>
<evidence type="ECO:0000313" key="7">
    <source>
        <dbReference type="EMBL" id="QAS69612.1"/>
    </source>
</evidence>
<sequence length="306" mass="33366">MLENNAKLLSVKAVNKSFGRRQVLFDVSFDIEPGRIVGLIGPNGAGKTTIMKSIAGLTGYQGSIEIDGQKVSKDHLAPLKKVGSLIETPGIYPYMSGFNNLKLYSQNTSAEDLGQIMEQTMVTDFANRKAKKYSLGMKQRLGVAIAMLDNPELVILDEPMNGLDPESVHSMRQVLRNLADQGASVLISSHILSELELVADDLVVVNHGHILFNGTKADFFASQAHGAEGSTVILKTSNDKKATSLLSALGFETTTTGDLRIITDSEHSLNKLLQQLVMNKIEIHEITEERQSLEDSFIELIKGGKE</sequence>
<evidence type="ECO:0000256" key="3">
    <source>
        <dbReference type="ARBA" id="ARBA00022741"/>
    </source>
</evidence>
<dbReference type="AlphaFoldDB" id="A0AAJ1RBT3"/>
<dbReference type="SMART" id="SM00382">
    <property type="entry name" value="AAA"/>
    <property type="match status" value="1"/>
</dbReference>
<evidence type="ECO:0000256" key="2">
    <source>
        <dbReference type="ARBA" id="ARBA00022448"/>
    </source>
</evidence>
<dbReference type="Proteomes" id="UP001167919">
    <property type="component" value="Unassembled WGS sequence"/>
</dbReference>
<reference evidence="7" key="3">
    <citation type="submission" date="2020-01" db="EMBL/GenBank/DDBJ databases">
        <authorList>
            <person name="Cousin F.J."/>
            <person name="Le Guellec R."/>
            <person name="Cretenet M."/>
        </authorList>
    </citation>
    <scope>NUCLEOTIDE SEQUENCE</scope>
    <source>
        <strain evidence="7">UCMA 15228</strain>
    </source>
</reference>
<evidence type="ECO:0000256" key="1">
    <source>
        <dbReference type="ARBA" id="ARBA00005417"/>
    </source>
</evidence>
<keyword evidence="3" id="KW-0547">Nucleotide-binding</keyword>
<keyword evidence="8" id="KW-1185">Reference proteome</keyword>
<keyword evidence="2" id="KW-0813">Transport</keyword>
<dbReference type="PROSITE" id="PS00211">
    <property type="entry name" value="ABC_TRANSPORTER_1"/>
    <property type="match status" value="1"/>
</dbReference>
<keyword evidence="4 6" id="KW-0067">ATP-binding</keyword>
<dbReference type="Pfam" id="PF13732">
    <property type="entry name" value="DrrA1-3_C"/>
    <property type="match status" value="1"/>
</dbReference>
<organism evidence="6 9">
    <name type="scientific">Oenococcus sicerae</name>
    <dbReference type="NCBI Taxonomy" id="2203724"/>
    <lineage>
        <taxon>Bacteria</taxon>
        <taxon>Bacillati</taxon>
        <taxon>Bacillota</taxon>
        <taxon>Bacilli</taxon>
        <taxon>Lactobacillales</taxon>
        <taxon>Lactobacillaceae</taxon>
        <taxon>Oenococcus</taxon>
    </lineage>
</organism>
<dbReference type="Pfam" id="PF00005">
    <property type="entry name" value="ABC_tran"/>
    <property type="match status" value="1"/>
</dbReference>
<name>A0AAJ1RBT3_9LACO</name>
<dbReference type="PANTHER" id="PTHR43335">
    <property type="entry name" value="ABC TRANSPORTER, ATP-BINDING PROTEIN"/>
    <property type="match status" value="1"/>
</dbReference>
<dbReference type="InterPro" id="IPR027417">
    <property type="entry name" value="P-loop_NTPase"/>
</dbReference>
<dbReference type="PROSITE" id="PS50893">
    <property type="entry name" value="ABC_TRANSPORTER_2"/>
    <property type="match status" value="1"/>
</dbReference>
<gene>
    <name evidence="7" type="ORF">DLJ48_03285</name>
    <name evidence="6" type="ORF">EVC35_03120</name>
</gene>
<dbReference type="InterPro" id="IPR003593">
    <property type="entry name" value="AAA+_ATPase"/>
</dbReference>
<dbReference type="RefSeq" id="WP_128685873.1">
    <property type="nucleotide sequence ID" value="NZ_CP029684.2"/>
</dbReference>
<evidence type="ECO:0000259" key="5">
    <source>
        <dbReference type="PROSITE" id="PS50893"/>
    </source>
</evidence>
<dbReference type="GO" id="GO:0016887">
    <property type="term" value="F:ATP hydrolysis activity"/>
    <property type="evidence" value="ECO:0007669"/>
    <property type="project" value="InterPro"/>
</dbReference>
<dbReference type="EMBL" id="CP029684">
    <property type="protein sequence ID" value="QAS69612.1"/>
    <property type="molecule type" value="Genomic_DNA"/>
</dbReference>
<dbReference type="Gene3D" id="3.40.50.300">
    <property type="entry name" value="P-loop containing nucleotide triphosphate hydrolases"/>
    <property type="match status" value="1"/>
</dbReference>
<dbReference type="GO" id="GO:0005524">
    <property type="term" value="F:ATP binding"/>
    <property type="evidence" value="ECO:0007669"/>
    <property type="project" value="UniProtKB-KW"/>
</dbReference>
<evidence type="ECO:0000313" key="8">
    <source>
        <dbReference type="Proteomes" id="UP000286907"/>
    </source>
</evidence>
<evidence type="ECO:0000313" key="9">
    <source>
        <dbReference type="Proteomes" id="UP001167919"/>
    </source>
</evidence>
<dbReference type="PANTHER" id="PTHR43335:SF4">
    <property type="entry name" value="ABC TRANSPORTER, ATP-BINDING PROTEIN"/>
    <property type="match status" value="1"/>
</dbReference>
<dbReference type="SUPFAM" id="SSF52540">
    <property type="entry name" value="P-loop containing nucleoside triphosphate hydrolases"/>
    <property type="match status" value="1"/>
</dbReference>
<reference evidence="7 8" key="1">
    <citation type="journal article" date="2019" name="Syst. Appl. Microbiol.">
        <title>Oenococcus sicerae sp. nov., isolated from French cider.</title>
        <authorList>
            <person name="Cousin F.J."/>
            <person name="Le Guellec R."/>
            <person name="Chagnot C."/>
            <person name="Goux D."/>
            <person name="Dalmasso M."/>
            <person name="Laplace J.M."/>
            <person name="Cretenet M."/>
        </authorList>
    </citation>
    <scope>NUCLEOTIDE SEQUENCE [LARGE SCALE GENOMIC DNA]</scope>
    <source>
        <strain evidence="7 8">UCMA 15228</strain>
    </source>
</reference>
<evidence type="ECO:0000313" key="6">
    <source>
        <dbReference type="EMBL" id="MDN6900000.1"/>
    </source>
</evidence>
<dbReference type="EMBL" id="SDWY01000002">
    <property type="protein sequence ID" value="MDN6900000.1"/>
    <property type="molecule type" value="Genomic_DNA"/>
</dbReference>